<dbReference type="InterPro" id="IPR017972">
    <property type="entry name" value="Cyt_P450_CS"/>
</dbReference>
<comment type="similarity">
    <text evidence="2 7">Belongs to the cytochrome P450 family.</text>
</comment>
<evidence type="ECO:0000313" key="9">
    <source>
        <dbReference type="Proteomes" id="UP001408789"/>
    </source>
</evidence>
<evidence type="ECO:0008006" key="10">
    <source>
        <dbReference type="Google" id="ProtNLM"/>
    </source>
</evidence>
<dbReference type="PROSITE" id="PS00086">
    <property type="entry name" value="CYTOCHROME_P450"/>
    <property type="match status" value="1"/>
</dbReference>
<keyword evidence="6 7" id="KW-0349">Heme</keyword>
<dbReference type="GO" id="GO:0020037">
    <property type="term" value="F:heme binding"/>
    <property type="evidence" value="ECO:0007669"/>
    <property type="project" value="InterPro"/>
</dbReference>
<evidence type="ECO:0000256" key="4">
    <source>
        <dbReference type="ARBA" id="ARBA00023002"/>
    </source>
</evidence>
<keyword evidence="3 6" id="KW-0479">Metal-binding</keyword>
<keyword evidence="9" id="KW-1185">Reference proteome</keyword>
<dbReference type="Gene3D" id="1.10.630.10">
    <property type="entry name" value="Cytochrome P450"/>
    <property type="match status" value="1"/>
</dbReference>
<evidence type="ECO:0000256" key="2">
    <source>
        <dbReference type="ARBA" id="ARBA00010617"/>
    </source>
</evidence>
<dbReference type="CDD" id="cd11064">
    <property type="entry name" value="CYP86A"/>
    <property type="match status" value="1"/>
</dbReference>
<organism evidence="8 9">
    <name type="scientific">Deinandra increscens subsp. villosa</name>
    <dbReference type="NCBI Taxonomy" id="3103831"/>
    <lineage>
        <taxon>Eukaryota</taxon>
        <taxon>Viridiplantae</taxon>
        <taxon>Streptophyta</taxon>
        <taxon>Embryophyta</taxon>
        <taxon>Tracheophyta</taxon>
        <taxon>Spermatophyta</taxon>
        <taxon>Magnoliopsida</taxon>
        <taxon>eudicotyledons</taxon>
        <taxon>Gunneridae</taxon>
        <taxon>Pentapetalae</taxon>
        <taxon>asterids</taxon>
        <taxon>campanulids</taxon>
        <taxon>Asterales</taxon>
        <taxon>Asteraceae</taxon>
        <taxon>Asteroideae</taxon>
        <taxon>Heliantheae alliance</taxon>
        <taxon>Madieae</taxon>
        <taxon>Madiinae</taxon>
        <taxon>Deinandra</taxon>
    </lineage>
</organism>
<dbReference type="SUPFAM" id="SSF48264">
    <property type="entry name" value="Cytochrome P450"/>
    <property type="match status" value="1"/>
</dbReference>
<evidence type="ECO:0000313" key="8">
    <source>
        <dbReference type="EMBL" id="KAK9057780.1"/>
    </source>
</evidence>
<reference evidence="8 9" key="1">
    <citation type="submission" date="2024-04" db="EMBL/GenBank/DDBJ databases">
        <title>The reference genome of an endangered Asteraceae, Deinandra increscens subsp. villosa, native to the Central Coast of California.</title>
        <authorList>
            <person name="Guilliams M."/>
            <person name="Hasenstab-Lehman K."/>
            <person name="Meyer R."/>
            <person name="Mcevoy S."/>
        </authorList>
    </citation>
    <scope>NUCLEOTIDE SEQUENCE [LARGE SCALE GENOMIC DNA]</scope>
    <source>
        <tissue evidence="8">Leaf</tissue>
    </source>
</reference>
<dbReference type="InterPro" id="IPR002401">
    <property type="entry name" value="Cyt_P450_E_grp-I"/>
</dbReference>
<evidence type="ECO:0000256" key="5">
    <source>
        <dbReference type="ARBA" id="ARBA00023004"/>
    </source>
</evidence>
<evidence type="ECO:0000256" key="3">
    <source>
        <dbReference type="ARBA" id="ARBA00022723"/>
    </source>
</evidence>
<dbReference type="EMBL" id="JBCNJP010000023">
    <property type="protein sequence ID" value="KAK9057780.1"/>
    <property type="molecule type" value="Genomic_DNA"/>
</dbReference>
<feature type="binding site" description="axial binding residue" evidence="6">
    <location>
        <position position="445"/>
    </location>
    <ligand>
        <name>heme</name>
        <dbReference type="ChEBI" id="CHEBI:30413"/>
    </ligand>
    <ligandPart>
        <name>Fe</name>
        <dbReference type="ChEBI" id="CHEBI:18248"/>
    </ligandPart>
</feature>
<dbReference type="InterPro" id="IPR036396">
    <property type="entry name" value="Cyt_P450_sf"/>
</dbReference>
<dbReference type="AlphaFoldDB" id="A0AAP0GSN5"/>
<proteinExistence type="inferred from homology"/>
<dbReference type="InterPro" id="IPR001128">
    <property type="entry name" value="Cyt_P450"/>
</dbReference>
<dbReference type="GO" id="GO:0006629">
    <property type="term" value="P:lipid metabolic process"/>
    <property type="evidence" value="ECO:0007669"/>
    <property type="project" value="UniProtKB-ARBA"/>
</dbReference>
<dbReference type="PANTHER" id="PTHR24296">
    <property type="entry name" value="CYTOCHROME P450"/>
    <property type="match status" value="1"/>
</dbReference>
<dbReference type="Pfam" id="PF00067">
    <property type="entry name" value="p450"/>
    <property type="match status" value="1"/>
</dbReference>
<evidence type="ECO:0000256" key="1">
    <source>
        <dbReference type="ARBA" id="ARBA00001971"/>
    </source>
</evidence>
<dbReference type="PRINTS" id="PR00385">
    <property type="entry name" value="P450"/>
</dbReference>
<dbReference type="PRINTS" id="PR00463">
    <property type="entry name" value="EP450I"/>
</dbReference>
<evidence type="ECO:0000256" key="7">
    <source>
        <dbReference type="RuleBase" id="RU000461"/>
    </source>
</evidence>
<keyword evidence="5 6" id="KW-0408">Iron</keyword>
<dbReference type="GO" id="GO:0016705">
    <property type="term" value="F:oxidoreductase activity, acting on paired donors, with incorporation or reduction of molecular oxygen"/>
    <property type="evidence" value="ECO:0007669"/>
    <property type="project" value="InterPro"/>
</dbReference>
<protein>
    <recommendedName>
        <fullName evidence="10">Cytochrome P450</fullName>
    </recommendedName>
</protein>
<sequence length="500" mass="57634">MTVLIFLFPFVVCFLIVFYLLCQRQKSPIPTNWPFFGTIPAALINIHRLHDYVTDVLAFSGGTFLFKGFWFAKMDALCISTPADIHYILSKNFPNYPKGKKFRKIFDILGDGVTNSDGEIWAFHRRTLTLLLKQPTFNTLVEKTVWNKVETGLLSVLDSHSGQGIETDLQDIFQRFGFDIICQLLIDYDPKSMSLEFPYIPCEKALSRVGEAIFCRYMLPPKVGKLQRLLRVGNEKKLSDACKIIDKFIYKHLAEKQKDFSNMKNEPKEESFNFLTAVTREFKDQSVTSSEPGKFLRDIVLNLIVAGRDTTSTTLSWFFYLLAKNPMAEDKIREEIETQLDKKINPIDWSKLVYLHGGLCEALRLFPAVPFQHKTPVQPDMLPSGYQVDHNTEIILCFYSMGRMESIWGKDCMEFKPERWFTTGGGIEHQPSYKFPAFNAGPRTCLGKQMSFIQMKIVAAIILYRYRMKLVEGHPVLPNYSFILEMMNGLKVRLTKRSEV</sequence>
<evidence type="ECO:0000256" key="6">
    <source>
        <dbReference type="PIRSR" id="PIRSR602401-1"/>
    </source>
</evidence>
<dbReference type="GO" id="GO:0004497">
    <property type="term" value="F:monooxygenase activity"/>
    <property type="evidence" value="ECO:0007669"/>
    <property type="project" value="UniProtKB-KW"/>
</dbReference>
<accession>A0AAP0GSN5</accession>
<comment type="cofactor">
    <cofactor evidence="1 6">
        <name>heme</name>
        <dbReference type="ChEBI" id="CHEBI:30413"/>
    </cofactor>
</comment>
<keyword evidence="7" id="KW-0503">Monooxygenase</keyword>
<dbReference type="Proteomes" id="UP001408789">
    <property type="component" value="Unassembled WGS sequence"/>
</dbReference>
<dbReference type="GO" id="GO:0005506">
    <property type="term" value="F:iron ion binding"/>
    <property type="evidence" value="ECO:0007669"/>
    <property type="project" value="InterPro"/>
</dbReference>
<gene>
    <name evidence="8" type="ORF">SSX86_022618</name>
</gene>
<keyword evidence="4 7" id="KW-0560">Oxidoreductase</keyword>
<comment type="caution">
    <text evidence="8">The sequence shown here is derived from an EMBL/GenBank/DDBJ whole genome shotgun (WGS) entry which is preliminary data.</text>
</comment>
<name>A0AAP0GSN5_9ASTR</name>